<dbReference type="GO" id="GO:0006760">
    <property type="term" value="P:folic acid-containing compound metabolic process"/>
    <property type="evidence" value="ECO:0007669"/>
    <property type="project" value="InterPro"/>
</dbReference>
<dbReference type="PANTHER" id="PTHR42844:SF10">
    <property type="entry name" value="DIHYDRONEOPTERIN TRIPHOSPHATE 2'-EPIMERASE"/>
    <property type="match status" value="1"/>
</dbReference>
<protein>
    <recommendedName>
        <fullName evidence="5">Dihydroneopterin triphosphate 2'-epimerase</fullName>
        <ecNumber evidence="4">5.1.99.7</ecNumber>
    </recommendedName>
    <alternativeName>
        <fullName evidence="6">D-erythro-7,8-dihydroneopterin triphosphate epimerase</fullName>
    </alternativeName>
</protein>
<accession>A0A1I1E853</accession>
<dbReference type="STRING" id="1122252.SAMN05660443_0276"/>
<evidence type="ECO:0000256" key="1">
    <source>
        <dbReference type="ARBA" id="ARBA00005708"/>
    </source>
</evidence>
<organism evidence="8 9">
    <name type="scientific">Marinospirillum celere</name>
    <dbReference type="NCBI Taxonomy" id="1122252"/>
    <lineage>
        <taxon>Bacteria</taxon>
        <taxon>Pseudomonadati</taxon>
        <taxon>Pseudomonadota</taxon>
        <taxon>Gammaproteobacteria</taxon>
        <taxon>Oceanospirillales</taxon>
        <taxon>Oceanospirillaceae</taxon>
        <taxon>Marinospirillum</taxon>
    </lineage>
</organism>
<dbReference type="GO" id="GO:0004150">
    <property type="term" value="F:dihydroneopterin aldolase activity"/>
    <property type="evidence" value="ECO:0007669"/>
    <property type="project" value="InterPro"/>
</dbReference>
<keyword evidence="2" id="KW-0413">Isomerase</keyword>
<dbReference type="Gene3D" id="3.30.1130.10">
    <property type="match status" value="1"/>
</dbReference>
<dbReference type="RefSeq" id="WP_091958056.1">
    <property type="nucleotide sequence ID" value="NZ_FOLH01000001.1"/>
</dbReference>
<comment type="similarity">
    <text evidence="1">Belongs to the DHNA family.</text>
</comment>
<gene>
    <name evidence="8" type="ORF">SAMN05660443_0276</name>
</gene>
<evidence type="ECO:0000256" key="4">
    <source>
        <dbReference type="ARBA" id="ARBA00044039"/>
    </source>
</evidence>
<dbReference type="AlphaFoldDB" id="A0A1I1E853"/>
<dbReference type="Pfam" id="PF02152">
    <property type="entry name" value="FolB"/>
    <property type="match status" value="1"/>
</dbReference>
<dbReference type="Proteomes" id="UP000199058">
    <property type="component" value="Unassembled WGS sequence"/>
</dbReference>
<evidence type="ECO:0000256" key="2">
    <source>
        <dbReference type="ARBA" id="ARBA00023235"/>
    </source>
</evidence>
<name>A0A1I1E853_9GAMM</name>
<evidence type="ECO:0000256" key="5">
    <source>
        <dbReference type="ARBA" id="ARBA00044197"/>
    </source>
</evidence>
<evidence type="ECO:0000313" key="9">
    <source>
        <dbReference type="Proteomes" id="UP000199058"/>
    </source>
</evidence>
<evidence type="ECO:0000256" key="3">
    <source>
        <dbReference type="ARBA" id="ARBA00043806"/>
    </source>
</evidence>
<comment type="catalytic activity">
    <reaction evidence="3">
        <text>7,8-dihydroneopterin 3'-triphosphate = 7,8-dihydromonapterin 3'-triphosphate</text>
        <dbReference type="Rhea" id="RHEA:28346"/>
        <dbReference type="ChEBI" id="CHEBI:58462"/>
        <dbReference type="ChEBI" id="CHEBI:61186"/>
        <dbReference type="EC" id="5.1.99.7"/>
    </reaction>
</comment>
<evidence type="ECO:0000313" key="8">
    <source>
        <dbReference type="EMBL" id="SFB81160.1"/>
    </source>
</evidence>
<evidence type="ECO:0000256" key="6">
    <source>
        <dbReference type="ARBA" id="ARBA00044306"/>
    </source>
</evidence>
<dbReference type="NCBIfam" id="TIGR00526">
    <property type="entry name" value="folB_dom"/>
    <property type="match status" value="1"/>
</dbReference>
<keyword evidence="9" id="KW-1185">Reference proteome</keyword>
<proteinExistence type="inferred from homology"/>
<dbReference type="EC" id="5.1.99.7" evidence="4"/>
<dbReference type="PANTHER" id="PTHR42844">
    <property type="entry name" value="DIHYDRONEOPTERIN ALDOLASE 1-RELATED"/>
    <property type="match status" value="1"/>
</dbReference>
<reference evidence="8 9" key="1">
    <citation type="submission" date="2016-10" db="EMBL/GenBank/DDBJ databases">
        <authorList>
            <person name="de Groot N.N."/>
        </authorList>
    </citation>
    <scope>NUCLEOTIDE SEQUENCE [LARGE SCALE GENOMIC DNA]</scope>
    <source>
        <strain evidence="8 9">DSM 18438</strain>
    </source>
</reference>
<sequence>MPHNDPYSLATIRIKNLRLRTYIGIKDDEIQNRQDVVINAVIRYSANRAVQFNKIEEALNYRTITKRLIAHIEEGRFALLERLTKELLEIIMEYDQVLAAEVEVDKPHALRFSDSVSITLSAKRESESA</sequence>
<dbReference type="InterPro" id="IPR006157">
    <property type="entry name" value="FolB_dom"/>
</dbReference>
<dbReference type="InterPro" id="IPR043133">
    <property type="entry name" value="GTP-CH-I_C/QueF"/>
</dbReference>
<dbReference type="SMART" id="SM00905">
    <property type="entry name" value="FolB"/>
    <property type="match status" value="1"/>
</dbReference>
<dbReference type="OrthoDB" id="1121389at2"/>
<dbReference type="EMBL" id="FOLH01000001">
    <property type="protein sequence ID" value="SFB81160.1"/>
    <property type="molecule type" value="Genomic_DNA"/>
</dbReference>
<dbReference type="GO" id="GO:0005829">
    <property type="term" value="C:cytosol"/>
    <property type="evidence" value="ECO:0007669"/>
    <property type="project" value="TreeGrafter"/>
</dbReference>
<dbReference type="NCBIfam" id="NF008418">
    <property type="entry name" value="PRK11245.1"/>
    <property type="match status" value="1"/>
</dbReference>
<evidence type="ECO:0000259" key="7">
    <source>
        <dbReference type="SMART" id="SM00905"/>
    </source>
</evidence>
<dbReference type="SUPFAM" id="SSF55620">
    <property type="entry name" value="Tetrahydrobiopterin biosynthesis enzymes-like"/>
    <property type="match status" value="1"/>
</dbReference>
<dbReference type="GO" id="GO:0008719">
    <property type="term" value="F:dihydroneopterin triphosphate 2'-epimerase activity"/>
    <property type="evidence" value="ECO:0007669"/>
    <property type="project" value="UniProtKB-EC"/>
</dbReference>
<dbReference type="InterPro" id="IPR006156">
    <property type="entry name" value="Dihydroneopterin_aldolase"/>
</dbReference>
<feature type="domain" description="Dihydroneopterin aldolase/epimerase" evidence="7">
    <location>
        <begin position="12"/>
        <end position="122"/>
    </location>
</feature>